<protein>
    <submittedName>
        <fullName evidence="2">TIGR01906 family membrane protein</fullName>
    </submittedName>
</protein>
<keyword evidence="1" id="KW-0812">Transmembrane</keyword>
<dbReference type="NCBIfam" id="TIGR01906">
    <property type="entry name" value="integ_TIGR01906"/>
    <property type="match status" value="1"/>
</dbReference>
<dbReference type="Pfam" id="PF07314">
    <property type="entry name" value="Lit"/>
    <property type="match status" value="1"/>
</dbReference>
<name>A0AAU7PMG2_9FIRM</name>
<keyword evidence="1" id="KW-0472">Membrane</keyword>
<feature type="transmembrane region" description="Helical" evidence="1">
    <location>
        <begin position="103"/>
        <end position="128"/>
    </location>
</feature>
<organism evidence="2">
    <name type="scientific">Lacrimispora sp. BS-2</name>
    <dbReference type="NCBI Taxonomy" id="3151850"/>
    <lineage>
        <taxon>Bacteria</taxon>
        <taxon>Bacillati</taxon>
        <taxon>Bacillota</taxon>
        <taxon>Clostridia</taxon>
        <taxon>Lachnospirales</taxon>
        <taxon>Lachnospiraceae</taxon>
        <taxon>Lacrimispora</taxon>
    </lineage>
</organism>
<feature type="transmembrane region" description="Helical" evidence="1">
    <location>
        <begin position="7"/>
        <end position="32"/>
    </location>
</feature>
<evidence type="ECO:0000313" key="2">
    <source>
        <dbReference type="EMBL" id="XBS53576.1"/>
    </source>
</evidence>
<gene>
    <name evidence="2" type="ORF">ABFV83_17445</name>
</gene>
<evidence type="ECO:0000256" key="1">
    <source>
        <dbReference type="SAM" id="Phobius"/>
    </source>
</evidence>
<dbReference type="RefSeq" id="WP_349945661.1">
    <property type="nucleotide sequence ID" value="NZ_CP157940.1"/>
</dbReference>
<feature type="transmembrane region" description="Helical" evidence="1">
    <location>
        <begin position="201"/>
        <end position="223"/>
    </location>
</feature>
<sequence length="236" mass="27191">MNRLLQYTAGIIFSICLMIMLLFTSVEAAIYWTPGYFEKEYTKYNVTQAVSMTMEDLLDVTGEMMSYLRGKRDNLHIETTMGGVEREFFNAREIAHMEDVRGLFLGALSIRTGCLMVMALCLIVLLLLKTNFKRTFPRAVCAGTGIFFFLSAATALIISTDFTRYFIMFHHIFFKNDLWMLDPSTDMLINIVPEGFFRDTVFLIGFIYLFSILLIWAICLFIMGKSSIYKCGKNRK</sequence>
<dbReference type="InterPro" id="IPR010178">
    <property type="entry name" value="Lit"/>
</dbReference>
<accession>A0AAU7PMG2</accession>
<reference evidence="2" key="1">
    <citation type="submission" date="2024-06" db="EMBL/GenBank/DDBJ databases">
        <title>Lacrimispora cavernae sp. nov., a novel anaerobe isolated from bat guano pile inside a cave.</title>
        <authorList>
            <person name="Miller S.L."/>
            <person name="Lu N."/>
            <person name="King J."/>
            <person name="Sankaranarayanan K."/>
            <person name="Lawson P.A."/>
        </authorList>
    </citation>
    <scope>NUCLEOTIDE SEQUENCE</scope>
    <source>
        <strain evidence="2">BS-2</strain>
    </source>
</reference>
<keyword evidence="1" id="KW-1133">Transmembrane helix</keyword>
<dbReference type="EMBL" id="CP157940">
    <property type="protein sequence ID" value="XBS53576.1"/>
    <property type="molecule type" value="Genomic_DNA"/>
</dbReference>
<feature type="transmembrane region" description="Helical" evidence="1">
    <location>
        <begin position="140"/>
        <end position="159"/>
    </location>
</feature>
<proteinExistence type="predicted"/>
<dbReference type="AlphaFoldDB" id="A0AAU7PMG2"/>